<dbReference type="EMBL" id="KF900460">
    <property type="protein sequence ID" value="AIE95757.1"/>
    <property type="molecule type" value="Genomic_DNA"/>
</dbReference>
<dbReference type="AlphaFoldDB" id="A0A075G1M8"/>
<dbReference type="SUPFAM" id="SSF88802">
    <property type="entry name" value="Pre-PUA domain"/>
    <property type="match status" value="1"/>
</dbReference>
<dbReference type="Gene3D" id="3.40.50.10630">
    <property type="entry name" value="Uracil-DNA glycosylase-like"/>
    <property type="match status" value="1"/>
</dbReference>
<name>A0A075G1M8_9EURY</name>
<reference evidence="4" key="1">
    <citation type="journal article" date="2014" name="Genome Biol. Evol.">
        <title>Pangenome evidence for extensive interdomain horizontal transfer affecting lineage core and shell genes in uncultured planktonic thaumarchaeota and euryarchaeota.</title>
        <authorList>
            <person name="Deschamps P."/>
            <person name="Zivanovic Y."/>
            <person name="Moreira D."/>
            <person name="Rodriguez-Valera F."/>
            <person name="Lopez-Garcia P."/>
        </authorList>
    </citation>
    <scope>NUCLEOTIDE SEQUENCE</scope>
</reference>
<evidence type="ECO:0000256" key="2">
    <source>
        <dbReference type="SAM" id="Coils"/>
    </source>
</evidence>
<organism evidence="4">
    <name type="scientific">uncultured marine group II/III euryarchaeote AD1000_70_A02</name>
    <dbReference type="NCBI Taxonomy" id="1457802"/>
    <lineage>
        <taxon>Archaea</taxon>
        <taxon>Methanobacteriati</taxon>
        <taxon>Methanobacteriota</taxon>
        <taxon>environmental samples</taxon>
    </lineage>
</organism>
<feature type="domain" description="DUF5591" evidence="3">
    <location>
        <begin position="299"/>
        <end position="442"/>
    </location>
</feature>
<dbReference type="SUPFAM" id="SSF52141">
    <property type="entry name" value="Uracil-DNA glycosylase-like"/>
    <property type="match status" value="1"/>
</dbReference>
<accession>A0A075G1M8</accession>
<keyword evidence="1" id="KW-0819">tRNA processing</keyword>
<dbReference type="SUPFAM" id="SSF51713">
    <property type="entry name" value="tRNA-guanine transglycosylase"/>
    <property type="match status" value="1"/>
</dbReference>
<evidence type="ECO:0000259" key="3">
    <source>
        <dbReference type="Pfam" id="PF17884"/>
    </source>
</evidence>
<dbReference type="InterPro" id="IPR036895">
    <property type="entry name" value="Uracil-DNA_glycosylase-like_sf"/>
</dbReference>
<evidence type="ECO:0000313" key="4">
    <source>
        <dbReference type="EMBL" id="AIE95757.1"/>
    </source>
</evidence>
<dbReference type="GO" id="GO:0016740">
    <property type="term" value="F:transferase activity"/>
    <property type="evidence" value="ECO:0007669"/>
    <property type="project" value="UniProtKB-KW"/>
</dbReference>
<sequence>MTERPLARGVAARQRFARLMPLGDRNQPVGWAPGLVLGPHDPEIDPSLAPFSCSRSQGDVPATISMSTRAEMCYPFDSTDTWDALEGLTLPPSLAEADSGEAGHGSQLLPVSWQSMHHDQSLNDLELEPSVIALVDAAQLAERPGMLVEALDALRVRFPTSLIWTPGIAGPDNCALLSWMGVDLFDTTRSRRAASLGVILTEDGPRLPEKTLGENADMDAQCAAWTRAIAATRTAIRNGSVRELAERQSASSPRSVEHLRRHDSLMRGHEGARSGLARVVGHEHRLRCHTYSSRNDALIHDWRSRVADQHQPPEHQRKVLLLLPCSAVKPYRTSQSHRRFLRAIGSDAVHQVIVTAPLGLVPRELEEIWPAANYDIPVTGEWDADELAVIHDMTTRFASRVGYSRVINHSGVDIEFDGAESVDTRQGDSAGSTEALSRLQEEVERASSEFSLENLRGPAHRLAQMRALSRFQHGTDTWLDGSKVQGRPPIFTITKDGEQTAQWNPRSGRFAFSKASLPLLDACDAAPRVSLKPGLEWRGDLFSTNVESAEAGIRAGDEILVMQEGRLVGSARAEAAGWEWPDGPGRLARSQHRL</sequence>
<keyword evidence="4" id="KW-0808">Transferase</keyword>
<keyword evidence="2" id="KW-0175">Coiled coil</keyword>
<dbReference type="InterPro" id="IPR040777">
    <property type="entry name" value="DUF5591"/>
</dbReference>
<dbReference type="GO" id="GO:0006400">
    <property type="term" value="P:tRNA modification"/>
    <property type="evidence" value="ECO:0007669"/>
    <property type="project" value="InterPro"/>
</dbReference>
<dbReference type="InterPro" id="IPR036511">
    <property type="entry name" value="TGT-like_sf"/>
</dbReference>
<protein>
    <submittedName>
        <fullName evidence="4">Archaeosine tRNA-ribosyltransferase</fullName>
    </submittedName>
</protein>
<proteinExistence type="predicted"/>
<evidence type="ECO:0000256" key="1">
    <source>
        <dbReference type="ARBA" id="ARBA00022694"/>
    </source>
</evidence>
<feature type="coiled-coil region" evidence="2">
    <location>
        <begin position="429"/>
        <end position="456"/>
    </location>
</feature>
<dbReference type="Pfam" id="PF17884">
    <property type="entry name" value="DUF5591"/>
    <property type="match status" value="1"/>
</dbReference>